<dbReference type="Ensembl" id="ENSEAST00005020296.1">
    <property type="protein sequence ID" value="ENSEASP00005018704.1"/>
    <property type="gene ID" value="ENSEASG00005012893.1"/>
</dbReference>
<dbReference type="GO" id="GO:0005576">
    <property type="term" value="C:extracellular region"/>
    <property type="evidence" value="ECO:0007669"/>
    <property type="project" value="UniProtKB-ARBA"/>
</dbReference>
<dbReference type="SMART" id="SM00409">
    <property type="entry name" value="IG"/>
    <property type="match status" value="1"/>
</dbReference>
<organism evidence="6">
    <name type="scientific">Equus asinus asinus</name>
    <dbReference type="NCBI Taxonomy" id="83772"/>
    <lineage>
        <taxon>Eukaryota</taxon>
        <taxon>Metazoa</taxon>
        <taxon>Chordata</taxon>
        <taxon>Craniata</taxon>
        <taxon>Vertebrata</taxon>
        <taxon>Euteleostomi</taxon>
        <taxon>Mammalia</taxon>
        <taxon>Eutheria</taxon>
        <taxon>Laurasiatheria</taxon>
        <taxon>Perissodactyla</taxon>
        <taxon>Equidae</taxon>
        <taxon>Equus</taxon>
    </lineage>
</organism>
<dbReference type="Gene3D" id="2.60.40.10">
    <property type="entry name" value="Immunoglobulins"/>
    <property type="match status" value="1"/>
</dbReference>
<dbReference type="InterPro" id="IPR013106">
    <property type="entry name" value="Ig_V-set"/>
</dbReference>
<evidence type="ECO:0000313" key="6">
    <source>
        <dbReference type="Ensembl" id="ENSEASP00005018704.1"/>
    </source>
</evidence>
<evidence type="ECO:0000259" key="5">
    <source>
        <dbReference type="PROSITE" id="PS50835"/>
    </source>
</evidence>
<keyword evidence="2" id="KW-1064">Adaptive immunity</keyword>
<protein>
    <recommendedName>
        <fullName evidence="5">Ig-like domain-containing protein</fullName>
    </recommendedName>
</protein>
<dbReference type="Pfam" id="PF07686">
    <property type="entry name" value="V-set"/>
    <property type="match status" value="1"/>
</dbReference>
<dbReference type="InterPro" id="IPR003599">
    <property type="entry name" value="Ig_sub"/>
</dbReference>
<dbReference type="OMA" id="STHYADC"/>
<name>A0A8C4M142_EQUAS</name>
<dbReference type="PANTHER" id="PTHR23266">
    <property type="entry name" value="IMMUNOGLOBULIN HEAVY CHAIN"/>
    <property type="match status" value="1"/>
</dbReference>
<dbReference type="AlphaFoldDB" id="A0A8C4M142"/>
<reference evidence="6" key="1">
    <citation type="submission" date="2023-03" db="UniProtKB">
        <authorList>
            <consortium name="Ensembl"/>
        </authorList>
    </citation>
    <scope>IDENTIFICATION</scope>
</reference>
<feature type="signal peptide" evidence="4">
    <location>
        <begin position="1"/>
        <end position="19"/>
    </location>
</feature>
<keyword evidence="3" id="KW-1280">Immunoglobulin</keyword>
<evidence type="ECO:0000256" key="4">
    <source>
        <dbReference type="SAM" id="SignalP"/>
    </source>
</evidence>
<keyword evidence="4" id="KW-0732">Signal</keyword>
<dbReference type="InterPro" id="IPR036179">
    <property type="entry name" value="Ig-like_dom_sf"/>
</dbReference>
<accession>A0A8C4M142</accession>
<feature type="domain" description="Ig-like" evidence="5">
    <location>
        <begin position="19"/>
        <end position="118"/>
    </location>
</feature>
<dbReference type="InterPro" id="IPR007110">
    <property type="entry name" value="Ig-like_dom"/>
</dbReference>
<dbReference type="InterPro" id="IPR013783">
    <property type="entry name" value="Ig-like_fold"/>
</dbReference>
<evidence type="ECO:0000256" key="2">
    <source>
        <dbReference type="ARBA" id="ARBA00023130"/>
    </source>
</evidence>
<evidence type="ECO:0000256" key="1">
    <source>
        <dbReference type="ARBA" id="ARBA00022859"/>
    </source>
</evidence>
<evidence type="ECO:0000256" key="3">
    <source>
        <dbReference type="ARBA" id="ARBA00043265"/>
    </source>
</evidence>
<feature type="chain" id="PRO_5033983577" description="Ig-like domain-containing protein" evidence="4">
    <location>
        <begin position="20"/>
        <end position="118"/>
    </location>
</feature>
<sequence>MDWSWRILFLGAVATGVHSQIQLVQSGAEVKKPGSTVKLSCKASGYTFTDYAGQAPGFGLRWVSSISTGGSTHYADCVKGRFTISKDNTKNMLYLQMNSLRLEDTGMYYCARDTVKGS</sequence>
<dbReference type="InterPro" id="IPR050199">
    <property type="entry name" value="IgHV"/>
</dbReference>
<dbReference type="PROSITE" id="PS50835">
    <property type="entry name" value="IG_LIKE"/>
    <property type="match status" value="1"/>
</dbReference>
<keyword evidence="1" id="KW-0391">Immunity</keyword>
<proteinExistence type="predicted"/>
<dbReference type="SUPFAM" id="SSF48726">
    <property type="entry name" value="Immunoglobulin"/>
    <property type="match status" value="1"/>
</dbReference>
<dbReference type="SMART" id="SM00406">
    <property type="entry name" value="IGv"/>
    <property type="match status" value="1"/>
</dbReference>
<dbReference type="GO" id="GO:0002250">
    <property type="term" value="P:adaptive immune response"/>
    <property type="evidence" value="ECO:0007669"/>
    <property type="project" value="UniProtKB-KW"/>
</dbReference>
<dbReference type="GO" id="GO:0019814">
    <property type="term" value="C:immunoglobulin complex"/>
    <property type="evidence" value="ECO:0007669"/>
    <property type="project" value="UniProtKB-KW"/>
</dbReference>